<organism evidence="6 7">
    <name type="scientific">Cohnella lubricantis</name>
    <dbReference type="NCBI Taxonomy" id="2163172"/>
    <lineage>
        <taxon>Bacteria</taxon>
        <taxon>Bacillati</taxon>
        <taxon>Bacillota</taxon>
        <taxon>Bacilli</taxon>
        <taxon>Bacillales</taxon>
        <taxon>Paenibacillaceae</taxon>
        <taxon>Cohnella</taxon>
    </lineage>
</organism>
<dbReference type="PANTHER" id="PTHR43179:SF12">
    <property type="entry name" value="GALACTOFURANOSYLTRANSFERASE GLFT2"/>
    <property type="match status" value="1"/>
</dbReference>
<dbReference type="RefSeq" id="WP_185180186.1">
    <property type="nucleotide sequence ID" value="NZ_CBCSEP010000032.1"/>
</dbReference>
<sequence>MRSTIIIPTNNRLDLLQRCIESIRRHTESGAEILVVDNGSSDGTILWCNRERIPFISLSRNEGFPAACNKGMRMAAGDTIVLLNNDTVVSPNWLDNLTAALYSSSDIGIVGPVMNYASGKQQVHYPYDDLEEYQRIAATVNRSAPSAWVRTDRLVGVCLVFRRELMERIGLLDERFSPGHFEDDDYCLRARLHGLRLLICPDSLIHHEGSASFRRDGEEAQQRLVERNLQAFIDKWQIDPRVYI</sequence>
<gene>
    <name evidence="6" type="ORF">H4Q31_16645</name>
</gene>
<dbReference type="PANTHER" id="PTHR43179">
    <property type="entry name" value="RHAMNOSYLTRANSFERASE WBBL"/>
    <property type="match status" value="1"/>
</dbReference>
<dbReference type="Gene3D" id="3.90.550.10">
    <property type="entry name" value="Spore Coat Polysaccharide Biosynthesis Protein SpsA, Chain A"/>
    <property type="match status" value="1"/>
</dbReference>
<keyword evidence="4 6" id="KW-0808">Transferase</keyword>
<dbReference type="InterPro" id="IPR001173">
    <property type="entry name" value="Glyco_trans_2-like"/>
</dbReference>
<keyword evidence="3" id="KW-0328">Glycosyltransferase</keyword>
<evidence type="ECO:0000259" key="5">
    <source>
        <dbReference type="Pfam" id="PF00535"/>
    </source>
</evidence>
<name>A0A841TI66_9BACL</name>
<dbReference type="EMBL" id="JACJVN010000064">
    <property type="protein sequence ID" value="MBB6678920.1"/>
    <property type="molecule type" value="Genomic_DNA"/>
</dbReference>
<dbReference type="Pfam" id="PF00535">
    <property type="entry name" value="Glycos_transf_2"/>
    <property type="match status" value="1"/>
</dbReference>
<evidence type="ECO:0000313" key="6">
    <source>
        <dbReference type="EMBL" id="MBB6678920.1"/>
    </source>
</evidence>
<evidence type="ECO:0000256" key="4">
    <source>
        <dbReference type="ARBA" id="ARBA00022679"/>
    </source>
</evidence>
<dbReference type="GO" id="GO:0016757">
    <property type="term" value="F:glycosyltransferase activity"/>
    <property type="evidence" value="ECO:0007669"/>
    <property type="project" value="UniProtKB-KW"/>
</dbReference>
<dbReference type="SUPFAM" id="SSF53448">
    <property type="entry name" value="Nucleotide-diphospho-sugar transferases"/>
    <property type="match status" value="1"/>
</dbReference>
<comment type="similarity">
    <text evidence="2">Belongs to the glycosyltransferase 2 family.</text>
</comment>
<dbReference type="Proteomes" id="UP000574133">
    <property type="component" value="Unassembled WGS sequence"/>
</dbReference>
<protein>
    <submittedName>
        <fullName evidence="6">Glycosyltransferase family 2 protein</fullName>
    </submittedName>
</protein>
<comment type="caution">
    <text evidence="6">The sequence shown here is derived from an EMBL/GenBank/DDBJ whole genome shotgun (WGS) entry which is preliminary data.</text>
</comment>
<evidence type="ECO:0000256" key="2">
    <source>
        <dbReference type="ARBA" id="ARBA00006739"/>
    </source>
</evidence>
<evidence type="ECO:0000313" key="7">
    <source>
        <dbReference type="Proteomes" id="UP000574133"/>
    </source>
</evidence>
<reference evidence="6 7" key="1">
    <citation type="submission" date="2020-08" db="EMBL/GenBank/DDBJ databases">
        <title>Cohnella phylogeny.</title>
        <authorList>
            <person name="Dunlap C."/>
        </authorList>
    </citation>
    <scope>NUCLEOTIDE SEQUENCE [LARGE SCALE GENOMIC DNA]</scope>
    <source>
        <strain evidence="6 7">DSM 103658</strain>
    </source>
</reference>
<keyword evidence="7" id="KW-1185">Reference proteome</keyword>
<evidence type="ECO:0000256" key="1">
    <source>
        <dbReference type="ARBA" id="ARBA00004776"/>
    </source>
</evidence>
<proteinExistence type="inferred from homology"/>
<dbReference type="InterPro" id="IPR029044">
    <property type="entry name" value="Nucleotide-diphossugar_trans"/>
</dbReference>
<evidence type="ECO:0000256" key="3">
    <source>
        <dbReference type="ARBA" id="ARBA00022676"/>
    </source>
</evidence>
<dbReference type="AlphaFoldDB" id="A0A841TI66"/>
<dbReference type="CDD" id="cd04186">
    <property type="entry name" value="GT_2_like_c"/>
    <property type="match status" value="1"/>
</dbReference>
<accession>A0A841TI66</accession>
<comment type="pathway">
    <text evidence="1">Cell wall biogenesis; cell wall polysaccharide biosynthesis.</text>
</comment>
<feature type="domain" description="Glycosyltransferase 2-like" evidence="5">
    <location>
        <begin position="4"/>
        <end position="166"/>
    </location>
</feature>